<dbReference type="OrthoDB" id="2703958at2"/>
<evidence type="ECO:0000256" key="3">
    <source>
        <dbReference type="ARBA" id="ARBA00024344"/>
    </source>
</evidence>
<dbReference type="Proteomes" id="UP000249522">
    <property type="component" value="Unassembled WGS sequence"/>
</dbReference>
<evidence type="ECO:0000313" key="4">
    <source>
        <dbReference type="EMBL" id="PZD94904.1"/>
    </source>
</evidence>
<dbReference type="PANTHER" id="PTHR39183">
    <property type="entry name" value="SPORE COAT PROTEIN F-LIKE PROTEIN YHCQ"/>
    <property type="match status" value="1"/>
</dbReference>
<dbReference type="AlphaFoldDB" id="A0A2W1LK80"/>
<dbReference type="RefSeq" id="WP_111147635.1">
    <property type="nucleotide sequence ID" value="NZ_QKRB01000047.1"/>
</dbReference>
<dbReference type="Pfam" id="PF07875">
    <property type="entry name" value="Coat_F"/>
    <property type="match status" value="1"/>
</dbReference>
<dbReference type="Gene3D" id="1.20.1260.10">
    <property type="match status" value="1"/>
</dbReference>
<keyword evidence="4" id="KW-0946">Virion</keyword>
<organism evidence="4 5">
    <name type="scientific">Paenibacillus sambharensis</name>
    <dbReference type="NCBI Taxonomy" id="1803190"/>
    <lineage>
        <taxon>Bacteria</taxon>
        <taxon>Bacillati</taxon>
        <taxon>Bacillota</taxon>
        <taxon>Bacilli</taxon>
        <taxon>Bacillales</taxon>
        <taxon>Paenibacillaceae</taxon>
        <taxon>Paenibacillus</taxon>
    </lineage>
</organism>
<dbReference type="InterPro" id="IPR012851">
    <property type="entry name" value="Spore_coat_CotF-like"/>
</dbReference>
<evidence type="ECO:0000256" key="1">
    <source>
        <dbReference type="ARBA" id="ARBA00022969"/>
    </source>
</evidence>
<dbReference type="EMBL" id="QKRB01000047">
    <property type="protein sequence ID" value="PZD94904.1"/>
    <property type="molecule type" value="Genomic_DNA"/>
</dbReference>
<proteinExistence type="inferred from homology"/>
<keyword evidence="1" id="KW-0749">Sporulation</keyword>
<comment type="caution">
    <text evidence="4">The sequence shown here is derived from an EMBL/GenBank/DDBJ whole genome shotgun (WGS) entry which is preliminary data.</text>
</comment>
<evidence type="ECO:0000256" key="2">
    <source>
        <dbReference type="ARBA" id="ARBA00024325"/>
    </source>
</evidence>
<comment type="subcellular location">
    <subcellularLocation>
        <location evidence="2">Spore coat</location>
    </subcellularLocation>
</comment>
<protein>
    <submittedName>
        <fullName evidence="4">Spore coat protein</fullName>
    </submittedName>
</protein>
<reference evidence="4 5" key="1">
    <citation type="submission" date="2018-06" db="EMBL/GenBank/DDBJ databases">
        <title>Paenibacillus imtechensis sp. nov.</title>
        <authorList>
            <person name="Pinnaka A.K."/>
            <person name="Singh H."/>
            <person name="Kaur M."/>
        </authorList>
    </citation>
    <scope>NUCLEOTIDE SEQUENCE [LARGE SCALE GENOMIC DNA]</scope>
    <source>
        <strain evidence="4 5">SMB1</strain>
    </source>
</reference>
<comment type="similarity">
    <text evidence="3">Belongs to the CotF family.</text>
</comment>
<keyword evidence="5" id="KW-1185">Reference proteome</keyword>
<dbReference type="PANTHER" id="PTHR39183:SF1">
    <property type="entry name" value="SPORE COAT PROTEIN F-LIKE PROTEIN YHCQ"/>
    <property type="match status" value="1"/>
</dbReference>
<dbReference type="GO" id="GO:0030435">
    <property type="term" value="P:sporulation resulting in formation of a cellular spore"/>
    <property type="evidence" value="ECO:0007669"/>
    <property type="project" value="UniProtKB-KW"/>
</dbReference>
<accession>A0A2W1LK80</accession>
<keyword evidence="4" id="KW-0167">Capsid protein</keyword>
<name>A0A2W1LK80_9BACL</name>
<dbReference type="InterPro" id="IPR012347">
    <property type="entry name" value="Ferritin-like"/>
</dbReference>
<gene>
    <name evidence="4" type="ORF">DNH61_15685</name>
</gene>
<sequence length="167" mass="19188">MTIVYSDQRHTQPHLAWHETLELHELTAFQSNYLMAFKMDVPDIKDPTLRALYAETIDAVENNLKELIEYVPKAPTIAHRNSADDLTGFYGGQLLIFAKTAVRNYAIAVTETATPKLRETLTRQLNKAIELHAKAFYFMYERGFYPSYNLQKLLTNDVMLAKKALSM</sequence>
<evidence type="ECO:0000313" key="5">
    <source>
        <dbReference type="Proteomes" id="UP000249522"/>
    </source>
</evidence>